<evidence type="ECO:0000313" key="2">
    <source>
        <dbReference type="Proteomes" id="UP001165960"/>
    </source>
</evidence>
<dbReference type="Proteomes" id="UP001165960">
    <property type="component" value="Unassembled WGS sequence"/>
</dbReference>
<comment type="caution">
    <text evidence="1">The sequence shown here is derived from an EMBL/GenBank/DDBJ whole genome shotgun (WGS) entry which is preliminary data.</text>
</comment>
<protein>
    <submittedName>
        <fullName evidence="1">Uncharacterized protein</fullName>
    </submittedName>
</protein>
<dbReference type="EMBL" id="QTSX02000534">
    <property type="protein sequence ID" value="KAJ9086901.1"/>
    <property type="molecule type" value="Genomic_DNA"/>
</dbReference>
<accession>A0ACC2UJF5</accession>
<reference evidence="1" key="1">
    <citation type="submission" date="2022-04" db="EMBL/GenBank/DDBJ databases">
        <title>Genome of the entomopathogenic fungus Entomophthora muscae.</title>
        <authorList>
            <person name="Elya C."/>
            <person name="Lovett B.R."/>
            <person name="Lee E."/>
            <person name="Macias A.M."/>
            <person name="Hajek A.E."/>
            <person name="De Bivort B.L."/>
            <person name="Kasson M.T."/>
            <person name="De Fine Licht H.H."/>
            <person name="Stajich J.E."/>
        </authorList>
    </citation>
    <scope>NUCLEOTIDE SEQUENCE</scope>
    <source>
        <strain evidence="1">Berkeley</strain>
    </source>
</reference>
<organism evidence="1 2">
    <name type="scientific">Entomophthora muscae</name>
    <dbReference type="NCBI Taxonomy" id="34485"/>
    <lineage>
        <taxon>Eukaryota</taxon>
        <taxon>Fungi</taxon>
        <taxon>Fungi incertae sedis</taxon>
        <taxon>Zoopagomycota</taxon>
        <taxon>Entomophthoromycotina</taxon>
        <taxon>Entomophthoromycetes</taxon>
        <taxon>Entomophthorales</taxon>
        <taxon>Entomophthoraceae</taxon>
        <taxon>Entomophthora</taxon>
    </lineage>
</organism>
<name>A0ACC2UJF5_9FUNG</name>
<evidence type="ECO:0000313" key="1">
    <source>
        <dbReference type="EMBL" id="KAJ9086901.1"/>
    </source>
</evidence>
<sequence>NAGKKKIFIWGWDDAALARMDVGAVLVLETDDAIGAREQPLLFEVNLPFYLQSIKKKAQA</sequence>
<feature type="non-terminal residue" evidence="1">
    <location>
        <position position="1"/>
    </location>
</feature>
<proteinExistence type="predicted"/>
<gene>
    <name evidence="1" type="ORF">DSO57_1038816</name>
</gene>
<keyword evidence="2" id="KW-1185">Reference proteome</keyword>